<gene>
    <name evidence="1" type="ORF">KCX74_12815</name>
</gene>
<comment type="caution">
    <text evidence="1">The sequence shown here is derived from an EMBL/GenBank/DDBJ whole genome shotgun (WGS) entry which is preliminary data.</text>
</comment>
<protein>
    <submittedName>
        <fullName evidence="1">Uncharacterized protein</fullName>
    </submittedName>
</protein>
<reference evidence="1" key="1">
    <citation type="submission" date="2021-04" db="EMBL/GenBank/DDBJ databases">
        <title>Isolation and polyphasic classification of algal microorganism.</title>
        <authorList>
            <person name="Wang S."/>
        </authorList>
    </citation>
    <scope>NUCLEOTIDE SEQUENCE</scope>
    <source>
        <strain evidence="1">720a</strain>
    </source>
</reference>
<evidence type="ECO:0000313" key="2">
    <source>
        <dbReference type="Proteomes" id="UP000675284"/>
    </source>
</evidence>
<proteinExistence type="predicted"/>
<dbReference type="Proteomes" id="UP000675284">
    <property type="component" value="Unassembled WGS sequence"/>
</dbReference>
<organism evidence="1 2">
    <name type="scientific">Virgibacillus salarius</name>
    <dbReference type="NCBI Taxonomy" id="447199"/>
    <lineage>
        <taxon>Bacteria</taxon>
        <taxon>Bacillati</taxon>
        <taxon>Bacillota</taxon>
        <taxon>Bacilli</taxon>
        <taxon>Bacillales</taxon>
        <taxon>Bacillaceae</taxon>
        <taxon>Virgibacillus</taxon>
    </lineage>
</organism>
<sequence>MSNKLFTEKEIKIRSRYPYVKSVSEELLIQMNLSAFSLQKTNKKSFREIFVEYGFDISILGIDRIKSADNRWSYLFDGSGKKAYLSTIKDGSTNELLVYNVSSSLALEWQQI</sequence>
<accession>A0A941IC09</accession>
<dbReference type="AlphaFoldDB" id="A0A941IC09"/>
<name>A0A941IC09_9BACI</name>
<keyword evidence="2" id="KW-1185">Reference proteome</keyword>
<dbReference type="EMBL" id="JAGSOT010000038">
    <property type="protein sequence ID" value="MBR7796922.1"/>
    <property type="molecule type" value="Genomic_DNA"/>
</dbReference>
<evidence type="ECO:0000313" key="1">
    <source>
        <dbReference type="EMBL" id="MBR7796922.1"/>
    </source>
</evidence>